<reference evidence="1 2" key="1">
    <citation type="submission" date="2018-05" db="EMBL/GenBank/DDBJ databases">
        <title>Genomic Encyclopedia of Type Strains, Phase IV (KMG-IV): sequencing the most valuable type-strain genomes for metagenomic binning, comparative biology and taxonomic classification.</title>
        <authorList>
            <person name="Goeker M."/>
        </authorList>
    </citation>
    <scope>NUCLEOTIDE SEQUENCE [LARGE SCALE GENOMIC DNA]</scope>
    <source>
        <strain evidence="1 2">DSM 16791</strain>
    </source>
</reference>
<name>A0A317PQA4_9HYPH</name>
<proteinExistence type="predicted"/>
<gene>
    <name evidence="1" type="ORF">DFR52_102796</name>
</gene>
<dbReference type="OrthoDB" id="8078560at2"/>
<dbReference type="RefSeq" id="WP_146215584.1">
    <property type="nucleotide sequence ID" value="NZ_QGTR01000002.1"/>
</dbReference>
<evidence type="ECO:0000313" key="2">
    <source>
        <dbReference type="Proteomes" id="UP000246352"/>
    </source>
</evidence>
<dbReference type="AlphaFoldDB" id="A0A317PQA4"/>
<comment type="caution">
    <text evidence="1">The sequence shown here is derived from an EMBL/GenBank/DDBJ whole genome shotgun (WGS) entry which is preliminary data.</text>
</comment>
<dbReference type="Proteomes" id="UP000246352">
    <property type="component" value="Unassembled WGS sequence"/>
</dbReference>
<protein>
    <recommendedName>
        <fullName evidence="3">PilZ domain-containing protein</fullName>
    </recommendedName>
</protein>
<evidence type="ECO:0008006" key="3">
    <source>
        <dbReference type="Google" id="ProtNLM"/>
    </source>
</evidence>
<dbReference type="EMBL" id="QGTR01000002">
    <property type="protein sequence ID" value="PWW02128.1"/>
    <property type="molecule type" value="Genomic_DNA"/>
</dbReference>
<organism evidence="1 2">
    <name type="scientific">Hoeflea marina</name>
    <dbReference type="NCBI Taxonomy" id="274592"/>
    <lineage>
        <taxon>Bacteria</taxon>
        <taxon>Pseudomonadati</taxon>
        <taxon>Pseudomonadota</taxon>
        <taxon>Alphaproteobacteria</taxon>
        <taxon>Hyphomicrobiales</taxon>
        <taxon>Rhizobiaceae</taxon>
        <taxon>Hoeflea</taxon>
    </lineage>
</organism>
<evidence type="ECO:0000313" key="1">
    <source>
        <dbReference type="EMBL" id="PWW02128.1"/>
    </source>
</evidence>
<keyword evidence="2" id="KW-1185">Reference proteome</keyword>
<accession>A0A317PQA4</accession>
<sequence length="148" mass="16252">MDHQPATIAASTYVSRLAFEQQSRAWIRRSCDVLVNVNVVSHGAEAPIRSRLHVHMISESGMVASACRDDIPDCFCISIGAEQYHIACASVHRQDGRLHIRFIKQQPEAFVMTVASLTDRHALLEAIDPDVYGLAETVDPSAGRAARA</sequence>